<dbReference type="OrthoDB" id="3747906at2759"/>
<feature type="non-terminal residue" evidence="1">
    <location>
        <position position="1"/>
    </location>
</feature>
<proteinExistence type="predicted"/>
<accession>A0A6G1IZ14</accession>
<name>A0A6G1IZ14_9PLEO</name>
<keyword evidence="2" id="KW-1185">Reference proteome</keyword>
<dbReference type="Proteomes" id="UP000799291">
    <property type="component" value="Unassembled WGS sequence"/>
</dbReference>
<gene>
    <name evidence="1" type="ORF">K458DRAFT_305460</name>
</gene>
<dbReference type="EMBL" id="MU005584">
    <property type="protein sequence ID" value="KAF2683497.1"/>
    <property type="molecule type" value="Genomic_DNA"/>
</dbReference>
<protein>
    <submittedName>
        <fullName evidence="1">Uncharacterized protein</fullName>
    </submittedName>
</protein>
<organism evidence="1 2">
    <name type="scientific">Lentithecium fluviatile CBS 122367</name>
    <dbReference type="NCBI Taxonomy" id="1168545"/>
    <lineage>
        <taxon>Eukaryota</taxon>
        <taxon>Fungi</taxon>
        <taxon>Dikarya</taxon>
        <taxon>Ascomycota</taxon>
        <taxon>Pezizomycotina</taxon>
        <taxon>Dothideomycetes</taxon>
        <taxon>Pleosporomycetidae</taxon>
        <taxon>Pleosporales</taxon>
        <taxon>Massarineae</taxon>
        <taxon>Lentitheciaceae</taxon>
        <taxon>Lentithecium</taxon>
    </lineage>
</organism>
<reference evidence="1" key="1">
    <citation type="journal article" date="2020" name="Stud. Mycol.">
        <title>101 Dothideomycetes genomes: a test case for predicting lifestyles and emergence of pathogens.</title>
        <authorList>
            <person name="Haridas S."/>
            <person name="Albert R."/>
            <person name="Binder M."/>
            <person name="Bloem J."/>
            <person name="Labutti K."/>
            <person name="Salamov A."/>
            <person name="Andreopoulos B."/>
            <person name="Baker S."/>
            <person name="Barry K."/>
            <person name="Bills G."/>
            <person name="Bluhm B."/>
            <person name="Cannon C."/>
            <person name="Castanera R."/>
            <person name="Culley D."/>
            <person name="Daum C."/>
            <person name="Ezra D."/>
            <person name="Gonzalez J."/>
            <person name="Henrissat B."/>
            <person name="Kuo A."/>
            <person name="Liang C."/>
            <person name="Lipzen A."/>
            <person name="Lutzoni F."/>
            <person name="Magnuson J."/>
            <person name="Mondo S."/>
            <person name="Nolan M."/>
            <person name="Ohm R."/>
            <person name="Pangilinan J."/>
            <person name="Park H.-J."/>
            <person name="Ramirez L."/>
            <person name="Alfaro M."/>
            <person name="Sun H."/>
            <person name="Tritt A."/>
            <person name="Yoshinaga Y."/>
            <person name="Zwiers L.-H."/>
            <person name="Turgeon B."/>
            <person name="Goodwin S."/>
            <person name="Spatafora J."/>
            <person name="Crous P."/>
            <person name="Grigoriev I."/>
        </authorList>
    </citation>
    <scope>NUCLEOTIDE SEQUENCE</scope>
    <source>
        <strain evidence="1">CBS 122367</strain>
    </source>
</reference>
<evidence type="ECO:0000313" key="1">
    <source>
        <dbReference type="EMBL" id="KAF2683497.1"/>
    </source>
</evidence>
<sequence>QRKRHQIRKQGVHKTYTKAHAETQGAITSLFDEHEAKASEAYSAQLRRLHDLIKQKAAIEKAMAKKVAALRSDYDVHSDTLRKIIEFRLRELR</sequence>
<dbReference type="AlphaFoldDB" id="A0A6G1IZ14"/>
<evidence type="ECO:0000313" key="2">
    <source>
        <dbReference type="Proteomes" id="UP000799291"/>
    </source>
</evidence>